<evidence type="ECO:0000256" key="3">
    <source>
        <dbReference type="SAM" id="Phobius"/>
    </source>
</evidence>
<dbReference type="PANTHER" id="PTHR37815">
    <property type="entry name" value="UPF0397 PROTEIN BC_2624-RELATED"/>
    <property type="match status" value="1"/>
</dbReference>
<organism evidence="4 5">
    <name type="scientific">Proteiniclasticum ruminis</name>
    <dbReference type="NCBI Taxonomy" id="398199"/>
    <lineage>
        <taxon>Bacteria</taxon>
        <taxon>Bacillati</taxon>
        <taxon>Bacillota</taxon>
        <taxon>Clostridia</taxon>
        <taxon>Eubacteriales</taxon>
        <taxon>Clostridiaceae</taxon>
        <taxon>Proteiniclasticum</taxon>
    </lineage>
</organism>
<keyword evidence="1 3" id="KW-0812">Transmembrane</keyword>
<dbReference type="EMBL" id="FOVK01000004">
    <property type="protein sequence ID" value="SFN71577.1"/>
    <property type="molecule type" value="Genomic_DNA"/>
</dbReference>
<dbReference type="OrthoDB" id="411368at2"/>
<dbReference type="STRING" id="398199.SAMN05421804_107100"/>
<name>A0A1I5BA66_9CLOT</name>
<feature type="transmembrane region" description="Helical" evidence="3">
    <location>
        <begin position="152"/>
        <end position="171"/>
    </location>
</feature>
<reference evidence="4 5" key="1">
    <citation type="submission" date="2016-10" db="EMBL/GenBank/DDBJ databases">
        <authorList>
            <person name="de Groot N.N."/>
        </authorList>
    </citation>
    <scope>NUCLEOTIDE SEQUENCE [LARGE SCALE GENOMIC DNA]</scope>
    <source>
        <strain evidence="4 5">ML2</strain>
    </source>
</reference>
<gene>
    <name evidence="4" type="ORF">SAMN04488695_10495</name>
</gene>
<dbReference type="GO" id="GO:0016020">
    <property type="term" value="C:membrane"/>
    <property type="evidence" value="ECO:0007669"/>
    <property type="project" value="InterPro"/>
</dbReference>
<evidence type="ECO:0000256" key="1">
    <source>
        <dbReference type="ARBA" id="ARBA00022692"/>
    </source>
</evidence>
<feature type="transmembrane region" description="Helical" evidence="3">
    <location>
        <begin position="183"/>
        <end position="204"/>
    </location>
</feature>
<keyword evidence="3" id="KW-0472">Membrane</keyword>
<feature type="transmembrane region" description="Helical" evidence="3">
    <location>
        <begin position="72"/>
        <end position="91"/>
    </location>
</feature>
<dbReference type="Gene3D" id="1.10.1760.20">
    <property type="match status" value="1"/>
</dbReference>
<dbReference type="eggNOG" id="COG4720">
    <property type="taxonomic scope" value="Bacteria"/>
</dbReference>
<accession>A0A1I5BA66</accession>
<dbReference type="InterPro" id="IPR009825">
    <property type="entry name" value="ECF_substrate-spec-like"/>
</dbReference>
<dbReference type="Pfam" id="PF07155">
    <property type="entry name" value="ECF-ribofla_trS"/>
    <property type="match status" value="1"/>
</dbReference>
<feature type="transmembrane region" description="Helical" evidence="3">
    <location>
        <begin position="12"/>
        <end position="31"/>
    </location>
</feature>
<proteinExistence type="predicted"/>
<evidence type="ECO:0000313" key="5">
    <source>
        <dbReference type="Proteomes" id="UP000181899"/>
    </source>
</evidence>
<evidence type="ECO:0000313" key="4">
    <source>
        <dbReference type="EMBL" id="SFN71577.1"/>
    </source>
</evidence>
<keyword evidence="2 3" id="KW-1133">Transmembrane helix</keyword>
<dbReference type="RefSeq" id="WP_074911842.1">
    <property type="nucleotide sequence ID" value="NZ_FOVK01000004.1"/>
</dbReference>
<dbReference type="AlphaFoldDB" id="A0A1I5BA66"/>
<dbReference type="PANTHER" id="PTHR37815:SF3">
    <property type="entry name" value="UPF0397 PROTEIN SPR0429"/>
    <property type="match status" value="1"/>
</dbReference>
<feature type="transmembrane region" description="Helical" evidence="3">
    <location>
        <begin position="103"/>
        <end position="123"/>
    </location>
</feature>
<dbReference type="Proteomes" id="UP000181899">
    <property type="component" value="Unassembled WGS sequence"/>
</dbReference>
<evidence type="ECO:0000256" key="2">
    <source>
        <dbReference type="ARBA" id="ARBA00022989"/>
    </source>
</evidence>
<feature type="transmembrane region" description="Helical" evidence="3">
    <location>
        <begin position="216"/>
        <end position="235"/>
    </location>
</feature>
<feature type="transmembrane region" description="Helical" evidence="3">
    <location>
        <begin position="43"/>
        <end position="66"/>
    </location>
</feature>
<keyword evidence="5" id="KW-1185">Reference proteome</keyword>
<protein>
    <submittedName>
        <fullName evidence="4">Uncharacterized membrane protein</fullName>
    </submittedName>
</protein>
<sequence>MKSNIRTLTYTALMTAFVFITTSVIKIPIPFTNGYIHAGDTAIFLGGILLGPVHGAVAAGIGSAMADLLGGYAHWALPTLLIKGLMGFIVGYFSSEKRNQKHVLWGTSLIWIGSLFAFIYTAGNTTLETIMENVEGASSIALAGEIVKNLNIQLLVVAIGLPLLSLILFKLKDRYGITFSQLVGMIVAGIVMVLGYYVASGIIYGNFLASIFSVPWNIVQFGIGGILAFVINAGLSRSPVKRKILQYRS</sequence>